<protein>
    <recommendedName>
        <fullName evidence="4">DUF3098 domain-containing protein</fullName>
    </recommendedName>
</protein>
<gene>
    <name evidence="2" type="ORF">H6G83_05425</name>
</gene>
<organism evidence="2 3">
    <name type="scientific">Anabaena azotica FACHB-119</name>
    <dbReference type="NCBI Taxonomy" id="947527"/>
    <lineage>
        <taxon>Bacteria</taxon>
        <taxon>Bacillati</taxon>
        <taxon>Cyanobacteriota</taxon>
        <taxon>Cyanophyceae</taxon>
        <taxon>Nostocales</taxon>
        <taxon>Nostocaceae</taxon>
        <taxon>Anabaena</taxon>
        <taxon>Anabaena azotica</taxon>
    </lineage>
</organism>
<accession>A0ABR8D0X9</accession>
<proteinExistence type="predicted"/>
<dbReference type="EMBL" id="JACJSG010000005">
    <property type="protein sequence ID" value="MBD2500066.1"/>
    <property type="molecule type" value="Genomic_DNA"/>
</dbReference>
<evidence type="ECO:0000256" key="1">
    <source>
        <dbReference type="SAM" id="Phobius"/>
    </source>
</evidence>
<comment type="caution">
    <text evidence="2">The sequence shown here is derived from an EMBL/GenBank/DDBJ whole genome shotgun (WGS) entry which is preliminary data.</text>
</comment>
<evidence type="ECO:0000313" key="2">
    <source>
        <dbReference type="EMBL" id="MBD2500066.1"/>
    </source>
</evidence>
<evidence type="ECO:0000313" key="3">
    <source>
        <dbReference type="Proteomes" id="UP000661112"/>
    </source>
</evidence>
<keyword evidence="1" id="KW-0812">Transmembrane</keyword>
<dbReference type="Proteomes" id="UP000661112">
    <property type="component" value="Unassembled WGS sequence"/>
</dbReference>
<sequence length="75" mass="8426">MTTNKDTFLFRLVGKSIKYFLLMLFGVAIVYVISTVLGTFQVNSMLVDVLRIVFVPLGVLLLCLITIMVIVESVR</sequence>
<keyword evidence="1" id="KW-1133">Transmembrane helix</keyword>
<feature type="transmembrane region" description="Helical" evidence="1">
    <location>
        <begin position="20"/>
        <end position="40"/>
    </location>
</feature>
<keyword evidence="1" id="KW-0472">Membrane</keyword>
<evidence type="ECO:0008006" key="4">
    <source>
        <dbReference type="Google" id="ProtNLM"/>
    </source>
</evidence>
<name>A0ABR8D0X9_9NOST</name>
<dbReference type="RefSeq" id="WP_190468117.1">
    <property type="nucleotide sequence ID" value="NZ_JACJSG010000005.1"/>
</dbReference>
<reference evidence="2 3" key="1">
    <citation type="journal article" date="2020" name="ISME J.">
        <title>Comparative genomics reveals insights into cyanobacterial evolution and habitat adaptation.</title>
        <authorList>
            <person name="Chen M.Y."/>
            <person name="Teng W.K."/>
            <person name="Zhao L."/>
            <person name="Hu C.X."/>
            <person name="Zhou Y.K."/>
            <person name="Han B.P."/>
            <person name="Song L.R."/>
            <person name="Shu W.S."/>
        </authorList>
    </citation>
    <scope>NUCLEOTIDE SEQUENCE [LARGE SCALE GENOMIC DNA]</scope>
    <source>
        <strain evidence="2 3">FACHB-119</strain>
    </source>
</reference>
<feature type="transmembrane region" description="Helical" evidence="1">
    <location>
        <begin position="52"/>
        <end position="71"/>
    </location>
</feature>
<keyword evidence="3" id="KW-1185">Reference proteome</keyword>